<protein>
    <submittedName>
        <fullName evidence="2">Uncharacterized protein</fullName>
    </submittedName>
</protein>
<dbReference type="Proteomes" id="UP001152759">
    <property type="component" value="Chromosome 6"/>
</dbReference>
<feature type="region of interest" description="Disordered" evidence="1">
    <location>
        <begin position="80"/>
        <end position="107"/>
    </location>
</feature>
<evidence type="ECO:0000313" key="2">
    <source>
        <dbReference type="EMBL" id="CAH0391780.1"/>
    </source>
</evidence>
<sequence length="107" mass="12555">MLEVKKQLRKQCVMGLIVQMCGRGRKNGLCSVYFPYIVTLEEHADGLVIIRSNWISKERPNYCFYPTKVKDMTKYLQRRENVKPKTTQVENEETPQDEETPEDVVNT</sequence>
<proteinExistence type="predicted"/>
<gene>
    <name evidence="2" type="ORF">BEMITA_LOCUS10366</name>
</gene>
<feature type="compositionally biased region" description="Acidic residues" evidence="1">
    <location>
        <begin position="90"/>
        <end position="107"/>
    </location>
</feature>
<evidence type="ECO:0000256" key="1">
    <source>
        <dbReference type="SAM" id="MobiDB-lite"/>
    </source>
</evidence>
<organism evidence="2 3">
    <name type="scientific">Bemisia tabaci</name>
    <name type="common">Sweetpotato whitefly</name>
    <name type="synonym">Aleurodes tabaci</name>
    <dbReference type="NCBI Taxonomy" id="7038"/>
    <lineage>
        <taxon>Eukaryota</taxon>
        <taxon>Metazoa</taxon>
        <taxon>Ecdysozoa</taxon>
        <taxon>Arthropoda</taxon>
        <taxon>Hexapoda</taxon>
        <taxon>Insecta</taxon>
        <taxon>Pterygota</taxon>
        <taxon>Neoptera</taxon>
        <taxon>Paraneoptera</taxon>
        <taxon>Hemiptera</taxon>
        <taxon>Sternorrhyncha</taxon>
        <taxon>Aleyrodoidea</taxon>
        <taxon>Aleyrodidae</taxon>
        <taxon>Aleyrodinae</taxon>
        <taxon>Bemisia</taxon>
    </lineage>
</organism>
<accession>A0A9P0AHA9</accession>
<keyword evidence="3" id="KW-1185">Reference proteome</keyword>
<dbReference type="EMBL" id="OU963867">
    <property type="protein sequence ID" value="CAH0391780.1"/>
    <property type="molecule type" value="Genomic_DNA"/>
</dbReference>
<reference evidence="2" key="1">
    <citation type="submission" date="2021-12" db="EMBL/GenBank/DDBJ databases">
        <authorList>
            <person name="King R."/>
        </authorList>
    </citation>
    <scope>NUCLEOTIDE SEQUENCE</scope>
</reference>
<dbReference type="AlphaFoldDB" id="A0A9P0AHA9"/>
<name>A0A9P0AHA9_BEMTA</name>
<evidence type="ECO:0000313" key="3">
    <source>
        <dbReference type="Proteomes" id="UP001152759"/>
    </source>
</evidence>